<dbReference type="InterPro" id="IPR036390">
    <property type="entry name" value="WH_DNA-bd_sf"/>
</dbReference>
<dbReference type="Proteomes" id="UP000472335">
    <property type="component" value="Unassembled WGS sequence"/>
</dbReference>
<dbReference type="SMART" id="SM00344">
    <property type="entry name" value="HTH_ASNC"/>
    <property type="match status" value="1"/>
</dbReference>
<keyword evidence="1" id="KW-0805">Transcription regulation</keyword>
<dbReference type="SUPFAM" id="SSF54909">
    <property type="entry name" value="Dimeric alpha+beta barrel"/>
    <property type="match status" value="1"/>
</dbReference>
<dbReference type="PROSITE" id="PS50956">
    <property type="entry name" value="HTH_ASNC_2"/>
    <property type="match status" value="1"/>
</dbReference>
<dbReference type="PANTHER" id="PTHR30154:SF54">
    <property type="entry name" value="POSSIBLE TRANSCRIPTIONAL REGULATORY PROTEIN (PROBABLY LRP_ASNC-FAMILY)"/>
    <property type="match status" value="1"/>
</dbReference>
<sequence>MDDIDTGILRHLQEDARQSNRAIAQKMGIAPSTCLERIRLLRQRGVIRGYHAQVSLPALNRGVQAMVATQVRPLSRELVADFERSVSRLPEVLSVYTMAGSDDFLVHVTAPDIEHLHAFLLDRFTNRREILSFRTSIIYQHLTNPVLEPLPGRQGQSLSAT</sequence>
<dbReference type="InterPro" id="IPR019888">
    <property type="entry name" value="Tscrpt_reg_AsnC-like"/>
</dbReference>
<evidence type="ECO:0000313" key="6">
    <source>
        <dbReference type="Proteomes" id="UP000472335"/>
    </source>
</evidence>
<dbReference type="RefSeq" id="WP_165262807.1">
    <property type="nucleotide sequence ID" value="NZ_JAAKZY010000079.1"/>
</dbReference>
<reference evidence="5 6" key="1">
    <citation type="submission" date="2020-02" db="EMBL/GenBank/DDBJ databases">
        <title>Whole-genome analyses of novel actinobacteria.</title>
        <authorList>
            <person name="Sahin N."/>
            <person name="Gencbay T."/>
        </authorList>
    </citation>
    <scope>NUCLEOTIDE SEQUENCE [LARGE SCALE GENOMIC DNA]</scope>
    <source>
        <strain evidence="5 6">HC44</strain>
    </source>
</reference>
<gene>
    <name evidence="5" type="ORF">G5C60_24325</name>
</gene>
<protein>
    <submittedName>
        <fullName evidence="5">Lrp/AsnC family transcriptional regulator</fullName>
    </submittedName>
</protein>
<proteinExistence type="predicted"/>
<name>A0A6G4V9Z1_9ACTN</name>
<dbReference type="PRINTS" id="PR00033">
    <property type="entry name" value="HTHASNC"/>
</dbReference>
<evidence type="ECO:0000313" key="5">
    <source>
        <dbReference type="EMBL" id="NGO10637.1"/>
    </source>
</evidence>
<feature type="domain" description="HTH asnC-type" evidence="4">
    <location>
        <begin position="1"/>
        <end position="62"/>
    </location>
</feature>
<keyword evidence="2" id="KW-0238">DNA-binding</keyword>
<dbReference type="InterPro" id="IPR036388">
    <property type="entry name" value="WH-like_DNA-bd_sf"/>
</dbReference>
<comment type="caution">
    <text evidence="5">The sequence shown here is derived from an EMBL/GenBank/DDBJ whole genome shotgun (WGS) entry which is preliminary data.</text>
</comment>
<dbReference type="GO" id="GO:0043565">
    <property type="term" value="F:sequence-specific DNA binding"/>
    <property type="evidence" value="ECO:0007669"/>
    <property type="project" value="InterPro"/>
</dbReference>
<accession>A0A6G4V9Z1</accession>
<dbReference type="PANTHER" id="PTHR30154">
    <property type="entry name" value="LEUCINE-RESPONSIVE REGULATORY PROTEIN"/>
    <property type="match status" value="1"/>
</dbReference>
<dbReference type="GO" id="GO:0005829">
    <property type="term" value="C:cytosol"/>
    <property type="evidence" value="ECO:0007669"/>
    <property type="project" value="TreeGrafter"/>
</dbReference>
<organism evidence="5 6">
    <name type="scientific">Streptomyces scabichelini</name>
    <dbReference type="NCBI Taxonomy" id="2711217"/>
    <lineage>
        <taxon>Bacteria</taxon>
        <taxon>Bacillati</taxon>
        <taxon>Actinomycetota</taxon>
        <taxon>Actinomycetes</taxon>
        <taxon>Kitasatosporales</taxon>
        <taxon>Streptomycetaceae</taxon>
        <taxon>Streptomyces</taxon>
    </lineage>
</organism>
<evidence type="ECO:0000256" key="2">
    <source>
        <dbReference type="ARBA" id="ARBA00023125"/>
    </source>
</evidence>
<keyword evidence="3" id="KW-0804">Transcription</keyword>
<dbReference type="Gene3D" id="3.30.70.920">
    <property type="match status" value="1"/>
</dbReference>
<dbReference type="EMBL" id="JAAKZY010000079">
    <property type="protein sequence ID" value="NGO10637.1"/>
    <property type="molecule type" value="Genomic_DNA"/>
</dbReference>
<dbReference type="SUPFAM" id="SSF46785">
    <property type="entry name" value="Winged helix' DNA-binding domain"/>
    <property type="match status" value="1"/>
</dbReference>
<dbReference type="Pfam" id="PF13412">
    <property type="entry name" value="HTH_24"/>
    <property type="match status" value="1"/>
</dbReference>
<dbReference type="AlphaFoldDB" id="A0A6G4V9Z1"/>
<dbReference type="InterPro" id="IPR019887">
    <property type="entry name" value="Tscrpt_reg_AsnC/Lrp_C"/>
</dbReference>
<dbReference type="GO" id="GO:0043200">
    <property type="term" value="P:response to amino acid"/>
    <property type="evidence" value="ECO:0007669"/>
    <property type="project" value="TreeGrafter"/>
</dbReference>
<evidence type="ECO:0000259" key="4">
    <source>
        <dbReference type="PROSITE" id="PS50956"/>
    </source>
</evidence>
<evidence type="ECO:0000256" key="3">
    <source>
        <dbReference type="ARBA" id="ARBA00023163"/>
    </source>
</evidence>
<keyword evidence="6" id="KW-1185">Reference proteome</keyword>
<dbReference type="Gene3D" id="1.10.10.10">
    <property type="entry name" value="Winged helix-like DNA-binding domain superfamily/Winged helix DNA-binding domain"/>
    <property type="match status" value="1"/>
</dbReference>
<dbReference type="InterPro" id="IPR000485">
    <property type="entry name" value="AsnC-type_HTH_dom"/>
</dbReference>
<dbReference type="InterPro" id="IPR011008">
    <property type="entry name" value="Dimeric_a/b-barrel"/>
</dbReference>
<evidence type="ECO:0000256" key="1">
    <source>
        <dbReference type="ARBA" id="ARBA00023015"/>
    </source>
</evidence>
<dbReference type="Pfam" id="PF01037">
    <property type="entry name" value="AsnC_trans_reg"/>
    <property type="match status" value="1"/>
</dbReference>